<accession>A0A3P4AY12</accession>
<dbReference type="GO" id="GO:0047075">
    <property type="term" value="F:2,5-dihydroxypyridine 5,6-dioxygenase activity"/>
    <property type="evidence" value="ECO:0007669"/>
    <property type="project" value="UniProtKB-EC"/>
</dbReference>
<dbReference type="GO" id="GO:0046872">
    <property type="term" value="F:metal ion binding"/>
    <property type="evidence" value="ECO:0007669"/>
    <property type="project" value="UniProtKB-KW"/>
</dbReference>
<evidence type="ECO:0000256" key="1">
    <source>
        <dbReference type="ARBA" id="ARBA00022723"/>
    </source>
</evidence>
<reference evidence="2 3" key="1">
    <citation type="submission" date="2018-10" db="EMBL/GenBank/DDBJ databases">
        <authorList>
            <person name="Criscuolo A."/>
        </authorList>
    </citation>
    <scope>NUCLEOTIDE SEQUENCE [LARGE SCALE GENOMIC DNA]</scope>
    <source>
        <strain evidence="2">DnA1</strain>
    </source>
</reference>
<protein>
    <submittedName>
        <fullName evidence="2">2,5-dihydroxypyridine 5,6-dioxygenase</fullName>
        <ecNumber evidence="2">1.13.11.9</ecNumber>
    </submittedName>
</protein>
<evidence type="ECO:0000313" key="3">
    <source>
        <dbReference type="Proteomes" id="UP000277294"/>
    </source>
</evidence>
<dbReference type="Proteomes" id="UP000277294">
    <property type="component" value="Unassembled WGS sequence"/>
</dbReference>
<proteinExistence type="predicted"/>
<dbReference type="RefSeq" id="WP_124077483.1">
    <property type="nucleotide sequence ID" value="NZ_UWPJ01000005.1"/>
</dbReference>
<dbReference type="InterPro" id="IPR052170">
    <property type="entry name" value="M29_Exopeptidase"/>
</dbReference>
<dbReference type="AlphaFoldDB" id="A0A3P4AY12"/>
<gene>
    <name evidence="2" type="primary">nicX_1</name>
    <name evidence="2" type="ORF">PIGHUM_00306</name>
</gene>
<keyword evidence="2" id="KW-0223">Dioxygenase</keyword>
<keyword evidence="2" id="KW-0560">Oxidoreductase</keyword>
<keyword evidence="1" id="KW-0479">Metal-binding</keyword>
<dbReference type="OrthoDB" id="6918951at2"/>
<dbReference type="SUPFAM" id="SSF144052">
    <property type="entry name" value="Thermophilic metalloprotease-like"/>
    <property type="match status" value="1"/>
</dbReference>
<dbReference type="PANTHER" id="PTHR34448">
    <property type="entry name" value="AMINOPEPTIDASE"/>
    <property type="match status" value="1"/>
</dbReference>
<sequence>MPVSDTRSTAMWREVLELSEVGPGQNVLLLTSANSNPLLIDAAGRAAAALGATVSRLDIEPNWDLFEVGSDPTVVSGQSPIDRNPMALAAMKAADLVVDFVFLLFTPGQKEVLASGTRILLAYDAPEVLARIVPTREDRRRVLAAKAAYAAGSTMRVTSPAGTDLHARIGQYPITAEYGFVDEPGRWDHWPSGFVARLTDDETAHGRVVLAPGDIILPFKSYVQTAIALTIEAGFITRIEGGLDADFLRSYLDGFRDPNAYGVSHLGWGLQPRARWTSLGLYDKHPTIGMEARAFYGNFLFSTGPSGKHRTPAHLDIPMRGCSFYVDGAPMVVDGDVIPEDQRVAGATAQ</sequence>
<dbReference type="EMBL" id="UWPJ01000005">
    <property type="protein sequence ID" value="VCU68256.1"/>
    <property type="molecule type" value="Genomic_DNA"/>
</dbReference>
<organism evidence="2 3">
    <name type="scientific">Pigmentiphaga humi</name>
    <dbReference type="NCBI Taxonomy" id="2478468"/>
    <lineage>
        <taxon>Bacteria</taxon>
        <taxon>Pseudomonadati</taxon>
        <taxon>Pseudomonadota</taxon>
        <taxon>Betaproteobacteria</taxon>
        <taxon>Burkholderiales</taxon>
        <taxon>Alcaligenaceae</taxon>
        <taxon>Pigmentiphaga</taxon>
    </lineage>
</organism>
<name>A0A3P4AY12_9BURK</name>
<evidence type="ECO:0000313" key="2">
    <source>
        <dbReference type="EMBL" id="VCU68256.1"/>
    </source>
</evidence>
<dbReference type="Pfam" id="PF26233">
    <property type="entry name" value="NicX"/>
    <property type="match status" value="1"/>
</dbReference>
<dbReference type="InterPro" id="IPR058739">
    <property type="entry name" value="NicX"/>
</dbReference>
<dbReference type="EC" id="1.13.11.9" evidence="2"/>
<keyword evidence="3" id="KW-1185">Reference proteome</keyword>
<dbReference type="PANTHER" id="PTHR34448:SF1">
    <property type="entry name" value="BLL6088 PROTEIN"/>
    <property type="match status" value="1"/>
</dbReference>